<proteinExistence type="inferred from homology"/>
<evidence type="ECO:0000256" key="3">
    <source>
        <dbReference type="ARBA" id="ARBA00022741"/>
    </source>
</evidence>
<comment type="caution">
    <text evidence="7">The sequence shown here is derived from an EMBL/GenBank/DDBJ whole genome shotgun (WGS) entry which is preliminary data.</text>
</comment>
<dbReference type="GeneID" id="28729796"/>
<accession>A0A0M8MY05</accession>
<keyword evidence="3" id="KW-0547">Nucleotide-binding</keyword>
<dbReference type="InterPro" id="IPR011009">
    <property type="entry name" value="Kinase-like_dom_sf"/>
</dbReference>
<feature type="region of interest" description="Disordered" evidence="5">
    <location>
        <begin position="37"/>
        <end position="149"/>
    </location>
</feature>
<evidence type="ECO:0000259" key="6">
    <source>
        <dbReference type="Pfam" id="PF03109"/>
    </source>
</evidence>
<keyword evidence="4" id="KW-0067">ATP-binding</keyword>
<evidence type="ECO:0000313" key="7">
    <source>
        <dbReference type="EMBL" id="KOS16030.1"/>
    </source>
</evidence>
<dbReference type="OrthoDB" id="201153at2759"/>
<sequence length="634" mass="70673">MRPPRPSVTWTDMAVVTQAIISLGEAVLLPRRIVPHTSQPWPTKRTPETQASAPAPQQPMRSTVAMPPTEEHRTTVRTDEEPPSMVHTASTPPASQTTSTPAAEVPIHDARPGQPEQPVQTVQPMPTVSATPSTVPTPAHATSDTPPLPLEEYDATNERTKPLRATRVPSSRIGRLLHYGSLGAGLAWGSASEYMRRATTSSEAEGAAAPVFLSARNVDRLVDKLSTMRGAALKLGQFLSIQDSHMLPPQVEEVLLRVQDTAHYMPQWQLERVMTQELGEDWRSNFASFDERPFAAASIGQVHSAVLADPFPSQPHLAGQRVAVKVQFPGVADSISSDLSNIKWLFLASSLLPKGLFLENSVRVLQQELQDECDYEREAEMGRRFREHLQASKKHDGNESLPFEAPDIVSALSTKRVLTTEFMRGRPLTQASRLDQATRDRIASAIMELSLRELFDWHLMQTDPNWTNFLYHEGRQTIQLIDFGATRPYTDHFIRMWLGLLRAAVSGDRELCEQWSIDIGYLTGEESEAMRTAHVDSMLALGEPFRADAPVPYPFAKQTITDRVREQIPLMLRERQRPPPPETYSLNRKLSGAFLLCSRLGASVNCRDLFAKVTAPYPPSVPSARLYTQARRRA</sequence>
<dbReference type="VEuPathDB" id="FungiDB:Malapachy_3451"/>
<dbReference type="AlphaFoldDB" id="A0A0M8MY05"/>
<evidence type="ECO:0000256" key="2">
    <source>
        <dbReference type="ARBA" id="ARBA00022679"/>
    </source>
</evidence>
<evidence type="ECO:0000256" key="4">
    <source>
        <dbReference type="ARBA" id="ARBA00022840"/>
    </source>
</evidence>
<evidence type="ECO:0000256" key="1">
    <source>
        <dbReference type="ARBA" id="ARBA00009670"/>
    </source>
</evidence>
<dbReference type="GO" id="GO:0006744">
    <property type="term" value="P:ubiquinone biosynthetic process"/>
    <property type="evidence" value="ECO:0007669"/>
    <property type="project" value="TreeGrafter"/>
</dbReference>
<name>A0A0M8MY05_9BASI</name>
<dbReference type="InterPro" id="IPR004147">
    <property type="entry name" value="ABC1_dom"/>
</dbReference>
<keyword evidence="8" id="KW-1185">Reference proteome</keyword>
<protein>
    <submittedName>
        <fullName evidence="7">Abc1-ubiquinol--cytochrome-c reductase complex assembly protein</fullName>
    </submittedName>
</protein>
<reference evidence="7 8" key="1">
    <citation type="submission" date="2015-07" db="EMBL/GenBank/DDBJ databases">
        <title>Draft Genome Sequence of Malassezia furfur CBS1878 and Malassezia pachydermatis CBS1879.</title>
        <authorList>
            <person name="Triana S."/>
            <person name="Ohm R."/>
            <person name="Gonzalez A."/>
            <person name="DeCock H."/>
            <person name="Restrepo S."/>
            <person name="Celis A."/>
        </authorList>
    </citation>
    <scope>NUCLEOTIDE SEQUENCE [LARGE SCALE GENOMIC DNA]</scope>
    <source>
        <strain evidence="7 8">CBS 1879</strain>
    </source>
</reference>
<feature type="compositionally biased region" description="Low complexity" evidence="5">
    <location>
        <begin position="124"/>
        <end position="143"/>
    </location>
</feature>
<feature type="domain" description="ABC1 atypical kinase-like" evidence="6">
    <location>
        <begin position="257"/>
        <end position="514"/>
    </location>
</feature>
<organism evidence="7 8">
    <name type="scientific">Malassezia pachydermatis</name>
    <dbReference type="NCBI Taxonomy" id="77020"/>
    <lineage>
        <taxon>Eukaryota</taxon>
        <taxon>Fungi</taxon>
        <taxon>Dikarya</taxon>
        <taxon>Basidiomycota</taxon>
        <taxon>Ustilaginomycotina</taxon>
        <taxon>Malasseziomycetes</taxon>
        <taxon>Malasseziales</taxon>
        <taxon>Malasseziaceae</taxon>
        <taxon>Malassezia</taxon>
    </lineage>
</organism>
<dbReference type="PANTHER" id="PTHR43851">
    <property type="match status" value="1"/>
</dbReference>
<dbReference type="EMBL" id="LGAV01000001">
    <property type="protein sequence ID" value="KOS16030.1"/>
    <property type="molecule type" value="Genomic_DNA"/>
</dbReference>
<feature type="compositionally biased region" description="Low complexity" evidence="5">
    <location>
        <begin position="88"/>
        <end position="103"/>
    </location>
</feature>
<dbReference type="PANTHER" id="PTHR43851:SF3">
    <property type="entry name" value="COENZYME Q8"/>
    <property type="match status" value="1"/>
</dbReference>
<evidence type="ECO:0000313" key="8">
    <source>
        <dbReference type="Proteomes" id="UP000037751"/>
    </source>
</evidence>
<gene>
    <name evidence="7" type="ORF">Malapachy_3451</name>
</gene>
<dbReference type="Pfam" id="PF03109">
    <property type="entry name" value="ABC1"/>
    <property type="match status" value="1"/>
</dbReference>
<dbReference type="Proteomes" id="UP000037751">
    <property type="component" value="Unassembled WGS sequence"/>
</dbReference>
<dbReference type="CDD" id="cd13970">
    <property type="entry name" value="ABC1_ADCK3"/>
    <property type="match status" value="1"/>
</dbReference>
<dbReference type="STRING" id="77020.A0A0M8MY05"/>
<feature type="compositionally biased region" description="Basic and acidic residues" evidence="5">
    <location>
        <begin position="69"/>
        <end position="80"/>
    </location>
</feature>
<dbReference type="InterPro" id="IPR051409">
    <property type="entry name" value="Atypical_kinase_ADCK"/>
</dbReference>
<evidence type="ECO:0000256" key="5">
    <source>
        <dbReference type="SAM" id="MobiDB-lite"/>
    </source>
</evidence>
<keyword evidence="2" id="KW-0808">Transferase</keyword>
<dbReference type="GO" id="GO:0016740">
    <property type="term" value="F:transferase activity"/>
    <property type="evidence" value="ECO:0007669"/>
    <property type="project" value="UniProtKB-KW"/>
</dbReference>
<dbReference type="GO" id="GO:0005524">
    <property type="term" value="F:ATP binding"/>
    <property type="evidence" value="ECO:0007669"/>
    <property type="project" value="UniProtKB-KW"/>
</dbReference>
<dbReference type="InterPro" id="IPR034646">
    <property type="entry name" value="ADCK3_dom"/>
</dbReference>
<dbReference type="SUPFAM" id="SSF56112">
    <property type="entry name" value="Protein kinase-like (PK-like)"/>
    <property type="match status" value="1"/>
</dbReference>
<dbReference type="RefSeq" id="XP_017993662.1">
    <property type="nucleotide sequence ID" value="XM_018137920.1"/>
</dbReference>
<comment type="similarity">
    <text evidence="1">Belongs to the protein kinase superfamily. ADCK protein kinase family.</text>
</comment>